<dbReference type="InterPro" id="IPR035979">
    <property type="entry name" value="RBD_domain_sf"/>
</dbReference>
<feature type="compositionally biased region" description="Low complexity" evidence="5">
    <location>
        <begin position="514"/>
        <end position="539"/>
    </location>
</feature>
<protein>
    <submittedName>
        <fullName evidence="8">Uncharacterized protein</fullName>
    </submittedName>
</protein>
<dbReference type="GO" id="GO:0008270">
    <property type="term" value="F:zinc ion binding"/>
    <property type="evidence" value="ECO:0007669"/>
    <property type="project" value="UniProtKB-KW"/>
</dbReference>
<accession>A0A8R1W5Y3</accession>
<dbReference type="InterPro" id="IPR000315">
    <property type="entry name" value="Znf_B-box"/>
</dbReference>
<organism evidence="8 9">
    <name type="scientific">Acyrthosiphon pisum</name>
    <name type="common">Pea aphid</name>
    <dbReference type="NCBI Taxonomy" id="7029"/>
    <lineage>
        <taxon>Eukaryota</taxon>
        <taxon>Metazoa</taxon>
        <taxon>Ecdysozoa</taxon>
        <taxon>Arthropoda</taxon>
        <taxon>Hexapoda</taxon>
        <taxon>Insecta</taxon>
        <taxon>Pterygota</taxon>
        <taxon>Neoptera</taxon>
        <taxon>Paraneoptera</taxon>
        <taxon>Hemiptera</taxon>
        <taxon>Sternorrhyncha</taxon>
        <taxon>Aphidomorpha</taxon>
        <taxon>Aphidoidea</taxon>
        <taxon>Aphididae</taxon>
        <taxon>Macrosiphini</taxon>
        <taxon>Acyrthosiphon</taxon>
    </lineage>
</organism>
<keyword evidence="1" id="KW-0677">Repeat</keyword>
<dbReference type="KEGG" id="api:100163028"/>
<keyword evidence="3" id="KW-0862">Zinc</keyword>
<dbReference type="PANTHER" id="PTHR13976">
    <property type="entry name" value="HETEROGENEOUS NUCLEAR RIBONUCLEOPROTEIN-RELATED"/>
    <property type="match status" value="1"/>
</dbReference>
<dbReference type="PROSITE" id="PS50102">
    <property type="entry name" value="RRM"/>
    <property type="match status" value="1"/>
</dbReference>
<dbReference type="Gene3D" id="3.30.70.330">
    <property type="match status" value="2"/>
</dbReference>
<dbReference type="EnsemblMetazoa" id="XM_016806438.2">
    <property type="protein sequence ID" value="XP_016661927.1"/>
    <property type="gene ID" value="LOC100163028"/>
</dbReference>
<feature type="domain" description="B box-type" evidence="7">
    <location>
        <begin position="199"/>
        <end position="240"/>
    </location>
</feature>
<dbReference type="GeneID" id="100163028"/>
<dbReference type="OrthoDB" id="431068at2759"/>
<evidence type="ECO:0000256" key="4">
    <source>
        <dbReference type="PROSITE-ProRule" id="PRU00176"/>
    </source>
</evidence>
<dbReference type="SUPFAM" id="SSF57845">
    <property type="entry name" value="B-box zinc-binding domain"/>
    <property type="match status" value="1"/>
</dbReference>
<feature type="region of interest" description="Disordered" evidence="5">
    <location>
        <begin position="513"/>
        <end position="558"/>
    </location>
</feature>
<dbReference type="InterPro" id="IPR050666">
    <property type="entry name" value="ESRP"/>
</dbReference>
<feature type="region of interest" description="Disordered" evidence="5">
    <location>
        <begin position="746"/>
        <end position="819"/>
    </location>
</feature>
<reference evidence="8" key="2">
    <citation type="submission" date="2022-06" db="UniProtKB">
        <authorList>
            <consortium name="EnsemblMetazoa"/>
        </authorList>
    </citation>
    <scope>IDENTIFICATION</scope>
</reference>
<dbReference type="SUPFAM" id="SSF54928">
    <property type="entry name" value="RNA-binding domain, RBD"/>
    <property type="match status" value="2"/>
</dbReference>
<dbReference type="PROSITE" id="PS50119">
    <property type="entry name" value="ZF_BBOX"/>
    <property type="match status" value="1"/>
</dbReference>
<dbReference type="SMART" id="SM00360">
    <property type="entry name" value="RRM"/>
    <property type="match status" value="2"/>
</dbReference>
<evidence type="ECO:0000256" key="3">
    <source>
        <dbReference type="PROSITE-ProRule" id="PRU00024"/>
    </source>
</evidence>
<dbReference type="AlphaFoldDB" id="A0A8R1W5Y3"/>
<evidence type="ECO:0000313" key="9">
    <source>
        <dbReference type="Proteomes" id="UP000007819"/>
    </source>
</evidence>
<name>A0A8R1W5Y3_ACYPI</name>
<keyword evidence="3" id="KW-0863">Zinc-finger</keyword>
<keyword evidence="2 4" id="KW-0694">RNA-binding</keyword>
<dbReference type="InterPro" id="IPR012677">
    <property type="entry name" value="Nucleotide-bd_a/b_plait_sf"/>
</dbReference>
<dbReference type="EnsemblMetazoa" id="XM_008187292.3">
    <property type="protein sequence ID" value="XP_008185514.1"/>
    <property type="gene ID" value="LOC100163028"/>
</dbReference>
<dbReference type="GO" id="GO:0003723">
    <property type="term" value="F:RNA binding"/>
    <property type="evidence" value="ECO:0007669"/>
    <property type="project" value="UniProtKB-UniRule"/>
</dbReference>
<dbReference type="Pfam" id="PF00643">
    <property type="entry name" value="zf-B_box"/>
    <property type="match status" value="1"/>
</dbReference>
<dbReference type="RefSeq" id="XP_008185514.1">
    <property type="nucleotide sequence ID" value="XM_008187292.2"/>
</dbReference>
<sequence length="819" mass="93821">MEPLSPSINESVIHFNSRVLTIPLVGCYDPVFKQEFIDEIDHVNDQVPNRFIKQESIDETDNNNYQLLKGFMNSDIDNNENVDLWSMGKCIFCKGNIEEDSKILKCLHIICKDCTKRESTDSGIWCKCKIVTKGELFDYSIMAPSQSQVKICCEKNCQVIAKKICMHCKSMYCKPCSKIHSIKNEDHKPALMMKYPLKKEFLPCPKCMEKSVEVFCTTCSIMLCAICHLNFHQKHNFNLLSTMAVQTKAELQTLLTDISKEKNHLNFIRQMSNENITKLKSEKKKINDKIDERIKMIHKEADKRGLQLKKLLETNFTNAVNNINMNNTVINDFEKENDYYYSLTSSVINWDKIVECIKLSKIIKDQMVIAKRRTQDMSKEATTCIAELIYNDEQSVNKIVESIQGMGDIISSKIVSLSEFKTTVDSNKVHQTLENYQSPILRSKLMMTQDGVIKLEKDNHEMMIDKDSESIFNGTKELINSTSCNRSYHNDCHISSLAKELKPEDIYNIDTMNQQQQQPPQQQQEPQQLQQQQPSSQPQMNDDQKKSNEQTDEDVCQSNKGFVVRMRGLSWSATTDAIIKFLSTSGEAKVKDGASRVHFTMTTEGRPNGQAYVDMESEENLKAALKQDGEYMRDRYINVFPSNRSEMEQDIKENGSKLDSDNCVHIRGLPFDFTKDDIVEFFQGLEMIPNGITISNSSAGRIGAFVQFVNRENVEKALKKHMKKIRQRYIEVFRSSLTEINNQALQRRPRQTPYDRMDRFASSGGGSAGRGRYCDMSMRTGRDMKPFGSGRNMGEPRGGDRGRGRGSISGFGSRNSFWD</sequence>
<evidence type="ECO:0000259" key="7">
    <source>
        <dbReference type="PROSITE" id="PS50119"/>
    </source>
</evidence>
<dbReference type="EnsemblMetazoa" id="XM_001952220.5">
    <property type="protein sequence ID" value="XP_001952255.2"/>
    <property type="gene ID" value="LOC100163028"/>
</dbReference>
<reference evidence="9" key="1">
    <citation type="submission" date="2010-06" db="EMBL/GenBank/DDBJ databases">
        <authorList>
            <person name="Jiang H."/>
            <person name="Abraham K."/>
            <person name="Ali S."/>
            <person name="Alsbrooks S.L."/>
            <person name="Anim B.N."/>
            <person name="Anosike U.S."/>
            <person name="Attaway T."/>
            <person name="Bandaranaike D.P."/>
            <person name="Battles P.K."/>
            <person name="Bell S.N."/>
            <person name="Bell A.V."/>
            <person name="Beltran B."/>
            <person name="Bickham C."/>
            <person name="Bustamante Y."/>
            <person name="Caleb T."/>
            <person name="Canada A."/>
            <person name="Cardenas V."/>
            <person name="Carter K."/>
            <person name="Chacko J."/>
            <person name="Chandrabose M.N."/>
            <person name="Chavez D."/>
            <person name="Chavez A."/>
            <person name="Chen L."/>
            <person name="Chu H.-S."/>
            <person name="Claassen K.J."/>
            <person name="Cockrell R."/>
            <person name="Collins M."/>
            <person name="Cooper J.A."/>
            <person name="Cree A."/>
            <person name="Curry S.M."/>
            <person name="Da Y."/>
            <person name="Dao M.D."/>
            <person name="Das B."/>
            <person name="Davila M.-L."/>
            <person name="Davy-Carroll L."/>
            <person name="Denson S."/>
            <person name="Dinh H."/>
            <person name="Ebong V.E."/>
            <person name="Edwards J.R."/>
            <person name="Egan A."/>
            <person name="El-Daye J."/>
            <person name="Escobedo L."/>
            <person name="Fernandez S."/>
            <person name="Fernando P.R."/>
            <person name="Flagg N."/>
            <person name="Forbes L.D."/>
            <person name="Fowler R.G."/>
            <person name="Fu Q."/>
            <person name="Gabisi R.A."/>
            <person name="Ganer J."/>
            <person name="Garbino Pronczuk A."/>
            <person name="Garcia R.M."/>
            <person name="Garner T."/>
            <person name="Garrett T.E."/>
            <person name="Gonzalez D.A."/>
            <person name="Hamid H."/>
            <person name="Hawkins E.S."/>
            <person name="Hirani K."/>
            <person name="Hogues M.E."/>
            <person name="Hollins B."/>
            <person name="Hsiao C.-H."/>
            <person name="Jabil R."/>
            <person name="James M.L."/>
            <person name="Jhangiani S.N."/>
            <person name="Johnson B."/>
            <person name="Johnson Q."/>
            <person name="Joshi V."/>
            <person name="Kalu J.B."/>
            <person name="Kam C."/>
            <person name="Kashfia A."/>
            <person name="Keebler J."/>
            <person name="Kisamo H."/>
            <person name="Kovar C.L."/>
            <person name="Lago L.A."/>
            <person name="Lai C.-Y."/>
            <person name="Laidlaw J."/>
            <person name="Lara F."/>
            <person name="Le T.-K."/>
            <person name="Lee S.L."/>
            <person name="Legall F.H."/>
            <person name="Lemon S.J."/>
            <person name="Lewis L.R."/>
            <person name="Li B."/>
            <person name="Liu Y."/>
            <person name="Liu Y.-S."/>
            <person name="Lopez J."/>
            <person name="Lozado R.J."/>
            <person name="Lu J."/>
            <person name="Madu R.C."/>
            <person name="Maheshwari M."/>
            <person name="Maheshwari R."/>
            <person name="Malloy K."/>
            <person name="Martinez E."/>
            <person name="Mathew T."/>
            <person name="Mercado I.C."/>
            <person name="Mercado C."/>
            <person name="Meyer B."/>
            <person name="Montgomery K."/>
            <person name="Morgan M.B."/>
            <person name="Munidasa M."/>
            <person name="Nazareth L.V."/>
            <person name="Nelson J."/>
            <person name="Ng B.M."/>
            <person name="Nguyen N.B."/>
            <person name="Nguyen P.Q."/>
            <person name="Nguyen T."/>
            <person name="Obregon M."/>
            <person name="Okwuonu G.O."/>
            <person name="Onwere C.G."/>
            <person name="Orozco G."/>
            <person name="Parra A."/>
            <person name="Patel S."/>
            <person name="Patil S."/>
            <person name="Perez A."/>
            <person name="Perez Y."/>
            <person name="Pham C."/>
            <person name="Primus E.L."/>
            <person name="Pu L.-L."/>
            <person name="Puazo M."/>
            <person name="Qin X."/>
            <person name="Quiroz J.B."/>
            <person name="Reese J."/>
            <person name="Richards S."/>
            <person name="Rives C.M."/>
            <person name="Robberts R."/>
            <person name="Ruiz S.J."/>
            <person name="Ruiz M.J."/>
            <person name="Santibanez J."/>
            <person name="Schneider B.W."/>
            <person name="Sisson I."/>
            <person name="Smith M."/>
            <person name="Sodergren E."/>
            <person name="Song X.-Z."/>
            <person name="Song B.B."/>
            <person name="Summersgill H."/>
            <person name="Thelus R."/>
            <person name="Thornton R.D."/>
            <person name="Trejos Z.Y."/>
            <person name="Usmani K."/>
            <person name="Vattathil S."/>
            <person name="Villasana D."/>
            <person name="Walker D.L."/>
            <person name="Wang S."/>
            <person name="Wang K."/>
            <person name="White C.S."/>
            <person name="Williams A.C."/>
            <person name="Williamson J."/>
            <person name="Wilson K."/>
            <person name="Woghiren I.O."/>
            <person name="Woodworth J.R."/>
            <person name="Worley K.C."/>
            <person name="Wright R.A."/>
            <person name="Wu W."/>
            <person name="Young L."/>
            <person name="Zhang L."/>
            <person name="Zhang J."/>
            <person name="Zhu Y."/>
            <person name="Muzny D.M."/>
            <person name="Weinstock G."/>
            <person name="Gibbs R.A."/>
        </authorList>
    </citation>
    <scope>NUCLEOTIDE SEQUENCE [LARGE SCALE GENOMIC DNA]</scope>
    <source>
        <strain evidence="9">LSR1</strain>
    </source>
</reference>
<dbReference type="Gene3D" id="3.30.160.60">
    <property type="entry name" value="Classic Zinc Finger"/>
    <property type="match status" value="1"/>
</dbReference>
<evidence type="ECO:0000256" key="2">
    <source>
        <dbReference type="ARBA" id="ARBA00022884"/>
    </source>
</evidence>
<dbReference type="Pfam" id="PF00076">
    <property type="entry name" value="RRM_1"/>
    <property type="match status" value="1"/>
</dbReference>
<evidence type="ECO:0000313" key="8">
    <source>
        <dbReference type="EnsemblMetazoa" id="XP_001952255.2"/>
    </source>
</evidence>
<proteinExistence type="predicted"/>
<evidence type="ECO:0000259" key="6">
    <source>
        <dbReference type="PROSITE" id="PS50102"/>
    </source>
</evidence>
<feature type="domain" description="RRM" evidence="6">
    <location>
        <begin position="662"/>
        <end position="737"/>
    </location>
</feature>
<dbReference type="RefSeq" id="XP_001952255.2">
    <property type="nucleotide sequence ID" value="XM_001952220.4"/>
</dbReference>
<feature type="compositionally biased region" description="Low complexity" evidence="5">
    <location>
        <begin position="806"/>
        <end position="819"/>
    </location>
</feature>
<dbReference type="InterPro" id="IPR000504">
    <property type="entry name" value="RRM_dom"/>
</dbReference>
<evidence type="ECO:0000256" key="5">
    <source>
        <dbReference type="SAM" id="MobiDB-lite"/>
    </source>
</evidence>
<keyword evidence="9" id="KW-1185">Reference proteome</keyword>
<dbReference type="Proteomes" id="UP000007819">
    <property type="component" value="Chromosome X"/>
</dbReference>
<keyword evidence="3" id="KW-0479">Metal-binding</keyword>
<dbReference type="RefSeq" id="XP_016661927.1">
    <property type="nucleotide sequence ID" value="XM_016806438.1"/>
</dbReference>
<evidence type="ECO:0000256" key="1">
    <source>
        <dbReference type="ARBA" id="ARBA00022737"/>
    </source>
</evidence>